<dbReference type="SMART" id="SM00684">
    <property type="entry name" value="DM15"/>
    <property type="match status" value="2"/>
</dbReference>
<organism evidence="2 3">
    <name type="scientific">Bos indicus x Bos taurus</name>
    <name type="common">Hybrid cattle</name>
    <dbReference type="NCBI Taxonomy" id="30522"/>
    <lineage>
        <taxon>Eukaryota</taxon>
        <taxon>Metazoa</taxon>
        <taxon>Chordata</taxon>
        <taxon>Craniata</taxon>
        <taxon>Vertebrata</taxon>
        <taxon>Euteleostomi</taxon>
        <taxon>Mammalia</taxon>
        <taxon>Eutheria</taxon>
        <taxon>Laurasiatheria</taxon>
        <taxon>Artiodactyla</taxon>
        <taxon>Ruminantia</taxon>
        <taxon>Pecora</taxon>
        <taxon>Bovidae</taxon>
        <taxon>Bovinae</taxon>
        <taxon>Bos</taxon>
    </lineage>
</organism>
<dbReference type="AlphaFoldDB" id="A0A4W2HEN3"/>
<evidence type="ECO:0000313" key="2">
    <source>
        <dbReference type="Ensembl" id="ENSBIXP00005030696.1"/>
    </source>
</evidence>
<dbReference type="InterPro" id="IPR006607">
    <property type="entry name" value="DM15"/>
</dbReference>
<sequence length="155" mass="18301">MFAYVSAVKYNYLHCCSENFIINHFPLHRYGLECLFRFYSYGLEKKFRHEIFKDFQEETKKDYESGQLYGLEKFWAYLKYSQSKTQSIDPKLQEYLCSFKKLEDFRVDPPIGEEFGRKRHSSTSGEESNRHRLPSNSSTKPPSAANIYLGKSSDV</sequence>
<dbReference type="GeneTree" id="ENSGT00940000154718"/>
<proteinExistence type="predicted"/>
<feature type="region of interest" description="Disordered" evidence="1">
    <location>
        <begin position="109"/>
        <end position="155"/>
    </location>
</feature>
<reference evidence="2 3" key="1">
    <citation type="submission" date="2018-11" db="EMBL/GenBank/DDBJ databases">
        <title>Haplotype-resolved cattle genomes.</title>
        <authorList>
            <person name="Low W.Y."/>
            <person name="Tearle R."/>
            <person name="Bickhart D.M."/>
            <person name="Rosen B.D."/>
            <person name="Koren S."/>
            <person name="Rhie A."/>
            <person name="Hiendleder S."/>
            <person name="Phillippy A.M."/>
            <person name="Smith T.P.L."/>
            <person name="Williams J.L."/>
        </authorList>
    </citation>
    <scope>NUCLEOTIDE SEQUENCE [LARGE SCALE GENOMIC DNA]</scope>
</reference>
<accession>A0A4W2HEN3</accession>
<protein>
    <submittedName>
        <fullName evidence="2">Uncharacterized protein</fullName>
    </submittedName>
</protein>
<dbReference type="Ensembl" id="ENSBIXT00005007086.1">
    <property type="protein sequence ID" value="ENSBIXP00005030696.1"/>
    <property type="gene ID" value="ENSBIXG00005010850.1"/>
</dbReference>
<reference evidence="2" key="2">
    <citation type="submission" date="2025-08" db="UniProtKB">
        <authorList>
            <consortium name="Ensembl"/>
        </authorList>
    </citation>
    <scope>IDENTIFICATION</scope>
</reference>
<evidence type="ECO:0000313" key="3">
    <source>
        <dbReference type="Proteomes" id="UP000429181"/>
    </source>
</evidence>
<evidence type="ECO:0000256" key="1">
    <source>
        <dbReference type="SAM" id="MobiDB-lite"/>
    </source>
</evidence>
<dbReference type="Pfam" id="PF21071">
    <property type="entry name" value="LARP1_HEAT"/>
    <property type="match status" value="1"/>
</dbReference>
<dbReference type="GO" id="GO:0048255">
    <property type="term" value="P:mRNA stabilization"/>
    <property type="evidence" value="ECO:0007669"/>
    <property type="project" value="InterPro"/>
</dbReference>
<name>A0A4W2HEN3_BOBOX</name>
<dbReference type="GO" id="GO:0000339">
    <property type="term" value="F:RNA cap binding"/>
    <property type="evidence" value="ECO:0007669"/>
    <property type="project" value="InterPro"/>
</dbReference>
<dbReference type="Proteomes" id="UP000429181">
    <property type="component" value="Chromosome 17"/>
</dbReference>